<dbReference type="InterPro" id="IPR032472">
    <property type="entry name" value="ArgoL2"/>
</dbReference>
<evidence type="ECO:0000259" key="2">
    <source>
        <dbReference type="PROSITE" id="PS50821"/>
    </source>
</evidence>
<dbReference type="Pfam" id="PF16488">
    <property type="entry name" value="ArgoL2"/>
    <property type="match status" value="1"/>
</dbReference>
<dbReference type="InterPro" id="IPR003165">
    <property type="entry name" value="Piwi"/>
</dbReference>
<evidence type="ECO:0000259" key="3">
    <source>
        <dbReference type="PROSITE" id="PS50822"/>
    </source>
</evidence>
<dbReference type="InterPro" id="IPR036085">
    <property type="entry name" value="PAZ_dom_sf"/>
</dbReference>
<dbReference type="CDD" id="cd02846">
    <property type="entry name" value="PAZ_argonaute_like"/>
    <property type="match status" value="1"/>
</dbReference>
<dbReference type="OrthoDB" id="10252740at2759"/>
<dbReference type="AlphaFoldDB" id="A0A0C3M670"/>
<dbReference type="Pfam" id="PF08699">
    <property type="entry name" value="ArgoL1"/>
    <property type="match status" value="1"/>
</dbReference>
<keyword evidence="1" id="KW-0812">Transmembrane</keyword>
<dbReference type="InterPro" id="IPR012337">
    <property type="entry name" value="RNaseH-like_sf"/>
</dbReference>
<feature type="domain" description="PAZ" evidence="2">
    <location>
        <begin position="207"/>
        <end position="306"/>
    </location>
</feature>
<dbReference type="EMBL" id="KN822986">
    <property type="protein sequence ID" value="KIO29142.1"/>
    <property type="molecule type" value="Genomic_DNA"/>
</dbReference>
<dbReference type="InterPro" id="IPR003100">
    <property type="entry name" value="PAZ_dom"/>
</dbReference>
<gene>
    <name evidence="4" type="ORF">M407DRAFT_21712</name>
</gene>
<feature type="transmembrane region" description="Helical" evidence="1">
    <location>
        <begin position="898"/>
        <end position="921"/>
    </location>
</feature>
<dbReference type="SUPFAM" id="SSF53098">
    <property type="entry name" value="Ribonuclease H-like"/>
    <property type="match status" value="1"/>
</dbReference>
<feature type="transmembrane region" description="Helical" evidence="1">
    <location>
        <begin position="964"/>
        <end position="988"/>
    </location>
</feature>
<dbReference type="PROSITE" id="PS50822">
    <property type="entry name" value="PIWI"/>
    <property type="match status" value="1"/>
</dbReference>
<dbReference type="Gene3D" id="2.170.260.10">
    <property type="entry name" value="paz domain"/>
    <property type="match status" value="1"/>
</dbReference>
<dbReference type="Gene3D" id="3.40.50.2300">
    <property type="match status" value="1"/>
</dbReference>
<dbReference type="SMART" id="SM00950">
    <property type="entry name" value="Piwi"/>
    <property type="match status" value="1"/>
</dbReference>
<feature type="domain" description="Piwi" evidence="3">
    <location>
        <begin position="477"/>
        <end position="811"/>
    </location>
</feature>
<evidence type="ECO:0008006" key="6">
    <source>
        <dbReference type="Google" id="ProtNLM"/>
    </source>
</evidence>
<name>A0A0C3M670_9AGAM</name>
<organism evidence="4 5">
    <name type="scientific">Tulasnella calospora MUT 4182</name>
    <dbReference type="NCBI Taxonomy" id="1051891"/>
    <lineage>
        <taxon>Eukaryota</taxon>
        <taxon>Fungi</taxon>
        <taxon>Dikarya</taxon>
        <taxon>Basidiomycota</taxon>
        <taxon>Agaricomycotina</taxon>
        <taxon>Agaricomycetes</taxon>
        <taxon>Cantharellales</taxon>
        <taxon>Tulasnellaceae</taxon>
        <taxon>Tulasnella</taxon>
    </lineage>
</organism>
<feature type="transmembrane region" description="Helical" evidence="1">
    <location>
        <begin position="1017"/>
        <end position="1041"/>
    </location>
</feature>
<keyword evidence="1" id="KW-1133">Transmembrane helix</keyword>
<dbReference type="Proteomes" id="UP000054248">
    <property type="component" value="Unassembled WGS sequence"/>
</dbReference>
<evidence type="ECO:0000313" key="4">
    <source>
        <dbReference type="EMBL" id="KIO29142.1"/>
    </source>
</evidence>
<dbReference type="PANTHER" id="PTHR22891">
    <property type="entry name" value="EUKARYOTIC TRANSLATION INITIATION FACTOR 2C"/>
    <property type="match status" value="1"/>
</dbReference>
<dbReference type="PROSITE" id="PS50821">
    <property type="entry name" value="PAZ"/>
    <property type="match status" value="1"/>
</dbReference>
<reference evidence="4 5" key="1">
    <citation type="submission" date="2014-04" db="EMBL/GenBank/DDBJ databases">
        <authorList>
            <consortium name="DOE Joint Genome Institute"/>
            <person name="Kuo A."/>
            <person name="Girlanda M."/>
            <person name="Perotto S."/>
            <person name="Kohler A."/>
            <person name="Nagy L.G."/>
            <person name="Floudas D."/>
            <person name="Copeland A."/>
            <person name="Barry K.W."/>
            <person name="Cichocki N."/>
            <person name="Veneault-Fourrey C."/>
            <person name="LaButti K."/>
            <person name="Lindquist E.A."/>
            <person name="Lipzen A."/>
            <person name="Lundell T."/>
            <person name="Morin E."/>
            <person name="Murat C."/>
            <person name="Sun H."/>
            <person name="Tunlid A."/>
            <person name="Henrissat B."/>
            <person name="Grigoriev I.V."/>
            <person name="Hibbett D.S."/>
            <person name="Martin F."/>
            <person name="Nordberg H.P."/>
            <person name="Cantor M.N."/>
            <person name="Hua S.X."/>
        </authorList>
    </citation>
    <scope>NUCLEOTIDE SEQUENCE [LARGE SCALE GENOMIC DNA]</scope>
    <source>
        <strain evidence="4 5">MUT 4182</strain>
    </source>
</reference>
<proteinExistence type="predicted"/>
<evidence type="ECO:0000313" key="5">
    <source>
        <dbReference type="Proteomes" id="UP000054248"/>
    </source>
</evidence>
<sequence>MMLVGSFHNVAGVPFASEVTLLFIAILPPDATLSAKAKINIFRGMQDQNPTIFTKRGSYDGRKNFFSLIKYPFGDSAKFDVNDPIKPNRWRVLIQKIDTIDPQAASRYIEGKPYHQEGALTTVTACNVTIQARPLQDHLFHRQAFFSRAEFQDIGRGLEVWRGYFQSLRPMVGKMVITLDTRSVAVYKPGPLINVCLAYLERSPEAHPARFLNANVLNESDRKGLARYLRNLKVRSTRIDTSMAHTIKNVSVNGADTLLLKTEDREISVAAYYSQVAGYQLRYPSLICVQFSSKTWFPLECCEVIPGQVFPKKMEPDQANRMGRFSSLTPKDCLQSIRDGLQVLGYSSNKCLQEFGMNVDPDPMTIKGRILPPPTLVYGRNEPIIPRDGRWNIRYTALYRPARIEGCAIIIYDERFTPDEMHHLKQSLLYATNTLQLQGMPPNPPVLRKSAMDSATLNHIREAAMMHKSARGNMPNLIIVVLPDTVGRDIYLRVKKAGDINIGVATQCLRASKCRKGNSQYFNSACLKINVKLGGINYIPMTRTLPFLKDAAHSTLVVGADIKYGRQGRSSRPSYAAIVGNVDSDLSKYVAISKPQDCRVETIQDLADMISDVIKKFMNYREVVEKSVNLAPERILFYRNSNPEEESETLKNSEIAEIFSEHYEFSGAHSESKLSRACTRMVEACDRLGIPRPKLTFIVVDKHHRIRFFPSPGGYCDRSGNVPAGLVIDSEITGPVEYDFYLQSHRTEPGTSRPAHYNVLLDQNNLMPDHLQRLSFALCHIHARSTPASGLEITPIRKVIPTIPQIRIYRHPQLPVPVSLKLRDGSFSRSTQTPDDKCTSYEAFIFYGAERYLDWDFTGTRKTYLKAALAGGADATGVPTTFVIYSCQLNFEIFLPLMVYWTAMTISWCIVCAISVLGIAAHQATKFVNVWQYRPFIIYAIVCSCLTILGLAGLCLRSQPRFDVIGIAIFTILWLALGAYSADIIGFVQCETLAGQLKPTQNGGSYSSMAWCREMKAIMAFSFATFGILLVCLLILLALIINLHARGVMGVWGASVSELPWFGQFGEYRDPYPPQMVAQPQYSGNVIHQLPGHEVIIENGQVRQVPTGMPTY</sequence>
<dbReference type="SMART" id="SM01163">
    <property type="entry name" value="DUF1785"/>
    <property type="match status" value="1"/>
</dbReference>
<dbReference type="SUPFAM" id="SSF101690">
    <property type="entry name" value="PAZ domain"/>
    <property type="match status" value="1"/>
</dbReference>
<reference evidence="5" key="2">
    <citation type="submission" date="2015-01" db="EMBL/GenBank/DDBJ databases">
        <title>Evolutionary Origins and Diversification of the Mycorrhizal Mutualists.</title>
        <authorList>
            <consortium name="DOE Joint Genome Institute"/>
            <consortium name="Mycorrhizal Genomics Consortium"/>
            <person name="Kohler A."/>
            <person name="Kuo A."/>
            <person name="Nagy L.G."/>
            <person name="Floudas D."/>
            <person name="Copeland A."/>
            <person name="Barry K.W."/>
            <person name="Cichocki N."/>
            <person name="Veneault-Fourrey C."/>
            <person name="LaButti K."/>
            <person name="Lindquist E.A."/>
            <person name="Lipzen A."/>
            <person name="Lundell T."/>
            <person name="Morin E."/>
            <person name="Murat C."/>
            <person name="Riley R."/>
            <person name="Ohm R."/>
            <person name="Sun H."/>
            <person name="Tunlid A."/>
            <person name="Henrissat B."/>
            <person name="Grigoriev I.V."/>
            <person name="Hibbett D.S."/>
            <person name="Martin F."/>
        </authorList>
    </citation>
    <scope>NUCLEOTIDE SEQUENCE [LARGE SCALE GENOMIC DNA]</scope>
    <source>
        <strain evidence="5">MUT 4182</strain>
    </source>
</reference>
<accession>A0A0C3M670</accession>
<dbReference type="InterPro" id="IPR036397">
    <property type="entry name" value="RNaseH_sf"/>
</dbReference>
<feature type="transmembrane region" description="Helical" evidence="1">
    <location>
        <begin position="933"/>
        <end position="952"/>
    </location>
</feature>
<dbReference type="InterPro" id="IPR014811">
    <property type="entry name" value="ArgoL1"/>
</dbReference>
<dbReference type="Pfam" id="PF02170">
    <property type="entry name" value="PAZ"/>
    <property type="match status" value="1"/>
</dbReference>
<dbReference type="HOGENOM" id="CLU_281614_0_0_1"/>
<dbReference type="STRING" id="1051891.A0A0C3M670"/>
<dbReference type="Pfam" id="PF02171">
    <property type="entry name" value="Piwi"/>
    <property type="match status" value="1"/>
</dbReference>
<evidence type="ECO:0000256" key="1">
    <source>
        <dbReference type="SAM" id="Phobius"/>
    </source>
</evidence>
<keyword evidence="1" id="KW-0472">Membrane</keyword>
<keyword evidence="5" id="KW-1185">Reference proteome</keyword>
<dbReference type="GO" id="GO:0003723">
    <property type="term" value="F:RNA binding"/>
    <property type="evidence" value="ECO:0007669"/>
    <property type="project" value="InterPro"/>
</dbReference>
<dbReference type="Gene3D" id="3.30.420.10">
    <property type="entry name" value="Ribonuclease H-like superfamily/Ribonuclease H"/>
    <property type="match status" value="1"/>
</dbReference>
<protein>
    <recommendedName>
        <fullName evidence="6">Piwi domain-containing protein</fullName>
    </recommendedName>
</protein>